<dbReference type="InterPro" id="IPR004256">
    <property type="entry name" value="DUF234"/>
</dbReference>
<dbReference type="InterPro" id="IPR036390">
    <property type="entry name" value="WH_DNA-bd_sf"/>
</dbReference>
<dbReference type="GO" id="GO:0003677">
    <property type="term" value="F:DNA binding"/>
    <property type="evidence" value="ECO:0007669"/>
    <property type="project" value="InterPro"/>
</dbReference>
<reference evidence="4 5" key="1">
    <citation type="submission" date="2018-08" db="EMBL/GenBank/DDBJ databases">
        <title>A genome reference for cultivated species of the human gut microbiota.</title>
        <authorList>
            <person name="Zou Y."/>
            <person name="Xue W."/>
            <person name="Luo G."/>
        </authorList>
    </citation>
    <scope>NUCLEOTIDE SEQUENCE [LARGE SCALE GENOMIC DNA]</scope>
    <source>
        <strain evidence="4 5">AM30-5LB</strain>
    </source>
</reference>
<organism evidence="4 5">
    <name type="scientific">Collinsella intestinalis</name>
    <dbReference type="NCBI Taxonomy" id="147207"/>
    <lineage>
        <taxon>Bacteria</taxon>
        <taxon>Bacillati</taxon>
        <taxon>Actinomycetota</taxon>
        <taxon>Coriobacteriia</taxon>
        <taxon>Coriobacteriales</taxon>
        <taxon>Coriobacteriaceae</taxon>
        <taxon>Collinsella</taxon>
    </lineage>
</organism>
<sequence>MLKEIIVFVGRDAELKTLNSLYAKTDFQMLVLYGRRRVGKTALLSHFCKDKRTLFFTAEQKNDADNLRSFSRAIWRFFGEREDNPAFESWGTALGYIADHCPQDERTVFVFDEFPYAAMANPSLPSTLQIAIDHSFKSTNLMLALCGSNEGFMESEVLGYKSPLYGRRTSQIRLKPFDYRDSARLLAGHTAEEQVTYYATFGGTPYYLEQIDKSLTFAENVRRLMFDISGILYAEPQMLIRQELREPATYTSVLDAIGSGATNPKQIAERAGIDPATVSSYLAALTRLGLVTREVPFGEDPSRSRKGLYYLSDPFFAFWYRFVSPHIGAIEAGLGDAAAKIATQGEGLSTYVGSQFEGICRQWLINQARAGNLPFLPLEIGHWWGTDPSIRERVDIDVVAGNKMSGDLCVGECKYRSQFNESDAIQTLEHRATLIPGFERTHHILFMKGEPSRETWRKADNRQDLSIITLADVYTDIAEQ</sequence>
<dbReference type="PANTHER" id="PTHR34704">
    <property type="entry name" value="ATPASE"/>
    <property type="match status" value="1"/>
</dbReference>
<dbReference type="InterPro" id="IPR027417">
    <property type="entry name" value="P-loop_NTPase"/>
</dbReference>
<dbReference type="Gene3D" id="1.10.10.10">
    <property type="entry name" value="Winged helix-like DNA-binding domain superfamily/Winged helix DNA-binding domain"/>
    <property type="match status" value="1"/>
</dbReference>
<gene>
    <name evidence="4" type="ORF">DW787_05815</name>
</gene>
<keyword evidence="4" id="KW-0547">Nucleotide-binding</keyword>
<evidence type="ECO:0000259" key="2">
    <source>
        <dbReference type="Pfam" id="PF03008"/>
    </source>
</evidence>
<dbReference type="Pfam" id="PF01637">
    <property type="entry name" value="ATPase_2"/>
    <property type="match status" value="1"/>
</dbReference>
<name>A0A414FWF5_9ACTN</name>
<evidence type="ECO:0000313" key="4">
    <source>
        <dbReference type="EMBL" id="RHD55702.1"/>
    </source>
</evidence>
<evidence type="ECO:0000259" key="3">
    <source>
        <dbReference type="Pfam" id="PF12802"/>
    </source>
</evidence>
<accession>A0A414FWF5</accession>
<dbReference type="SUPFAM" id="SSF52540">
    <property type="entry name" value="P-loop containing nucleoside triphosphate hydrolases"/>
    <property type="match status" value="1"/>
</dbReference>
<protein>
    <submittedName>
        <fullName evidence="4">ATP-binding protein</fullName>
    </submittedName>
</protein>
<feature type="domain" description="ATPase" evidence="1">
    <location>
        <begin position="8"/>
        <end position="210"/>
    </location>
</feature>
<dbReference type="Pfam" id="PF12802">
    <property type="entry name" value="MarR_2"/>
    <property type="match status" value="1"/>
</dbReference>
<dbReference type="InterPro" id="IPR000835">
    <property type="entry name" value="HTH_MarR-typ"/>
</dbReference>
<comment type="caution">
    <text evidence="4">The sequence shown here is derived from an EMBL/GenBank/DDBJ whole genome shotgun (WGS) entry which is preliminary data.</text>
</comment>
<evidence type="ECO:0000313" key="5">
    <source>
        <dbReference type="Proteomes" id="UP000286050"/>
    </source>
</evidence>
<dbReference type="InterPro" id="IPR011991">
    <property type="entry name" value="ArsR-like_HTH"/>
</dbReference>
<dbReference type="InterPro" id="IPR036388">
    <property type="entry name" value="WH-like_DNA-bd_sf"/>
</dbReference>
<evidence type="ECO:0000259" key="1">
    <source>
        <dbReference type="Pfam" id="PF01637"/>
    </source>
</evidence>
<dbReference type="AlphaFoldDB" id="A0A414FWF5"/>
<keyword evidence="4" id="KW-0067">ATP-binding</keyword>
<dbReference type="CDD" id="cd00090">
    <property type="entry name" value="HTH_ARSR"/>
    <property type="match status" value="1"/>
</dbReference>
<dbReference type="Pfam" id="PF03008">
    <property type="entry name" value="DUF234"/>
    <property type="match status" value="1"/>
</dbReference>
<dbReference type="InterPro" id="IPR011579">
    <property type="entry name" value="ATPase_dom"/>
</dbReference>
<dbReference type="Gene3D" id="3.40.50.300">
    <property type="entry name" value="P-loop containing nucleotide triphosphate hydrolases"/>
    <property type="match status" value="1"/>
</dbReference>
<dbReference type="GO" id="GO:0006355">
    <property type="term" value="P:regulation of DNA-templated transcription"/>
    <property type="evidence" value="ECO:0007669"/>
    <property type="project" value="InterPro"/>
</dbReference>
<feature type="domain" description="HTH marR-type" evidence="3">
    <location>
        <begin position="249"/>
        <end position="294"/>
    </location>
</feature>
<dbReference type="SUPFAM" id="SSF46785">
    <property type="entry name" value="Winged helix' DNA-binding domain"/>
    <property type="match status" value="1"/>
</dbReference>
<dbReference type="Proteomes" id="UP000286050">
    <property type="component" value="Unassembled WGS sequence"/>
</dbReference>
<dbReference type="PANTHER" id="PTHR34704:SF1">
    <property type="entry name" value="ATPASE"/>
    <property type="match status" value="1"/>
</dbReference>
<dbReference type="GO" id="GO:0005524">
    <property type="term" value="F:ATP binding"/>
    <property type="evidence" value="ECO:0007669"/>
    <property type="project" value="UniProtKB-KW"/>
</dbReference>
<feature type="domain" description="DUF234" evidence="2">
    <location>
        <begin position="319"/>
        <end position="421"/>
    </location>
</feature>
<dbReference type="EMBL" id="QSJI01000004">
    <property type="protein sequence ID" value="RHD55702.1"/>
    <property type="molecule type" value="Genomic_DNA"/>
</dbReference>
<proteinExistence type="predicted"/>